<dbReference type="NCBIfam" id="TIGR02033">
    <property type="entry name" value="D-hydantoinase"/>
    <property type="match status" value="1"/>
</dbReference>
<dbReference type="InterPro" id="IPR032466">
    <property type="entry name" value="Metal_Hydrolase"/>
</dbReference>
<dbReference type="SUPFAM" id="SSF51338">
    <property type="entry name" value="Composite domain of metallo-dependent hydrolases"/>
    <property type="match status" value="2"/>
</dbReference>
<evidence type="ECO:0000256" key="4">
    <source>
        <dbReference type="ARBA" id="ARBA00022801"/>
    </source>
</evidence>
<dbReference type="PANTHER" id="PTHR11647:SF1">
    <property type="entry name" value="COLLAPSIN RESPONSE MEDIATOR PROTEIN"/>
    <property type="match status" value="1"/>
</dbReference>
<dbReference type="PANTHER" id="PTHR11647">
    <property type="entry name" value="HYDRANTOINASE/DIHYDROPYRIMIDINASE FAMILY MEMBER"/>
    <property type="match status" value="1"/>
</dbReference>
<dbReference type="GO" id="GO:0046872">
    <property type="term" value="F:metal ion binding"/>
    <property type="evidence" value="ECO:0007669"/>
    <property type="project" value="UniProtKB-KW"/>
</dbReference>
<evidence type="ECO:0000259" key="7">
    <source>
        <dbReference type="Pfam" id="PF01979"/>
    </source>
</evidence>
<evidence type="ECO:0000256" key="6">
    <source>
        <dbReference type="SAM" id="MobiDB-lite"/>
    </source>
</evidence>
<sequence length="503" mass="54272">MDHSMDSLIGEERFELTIRGGRIVTDGRVIEGDLGVRDGRIAAIGGSLPPGLRDVDATGRWVLPGGIDSHCHVEQRSGMGMMCADDFYSATVSAAFGGTTTILPFAAQHRGMSVPEVLADYSQRAAEKAVIDYGFHLILANPDGATLSQDLPAAIRDGITSLKVYMTYDRMKLEDIELLDVLALARAEGALVMVHAENNDMIRWIAQRLIDRGHTAPKFHGVAHDPLAETEAAYRAIALARLVDVPLLLVHVAGGDTVEVIRQAQLLGANVLAESCPQYLFLTADDMDRPGLEGAMFCCSPPARDADAQEAIWRGLIDGTLATYSSDHAPYRFDETGKLPKGDATTFKEMANGVPGIELRCPLLFSEGFLKGRIDIHQFVALTATNHAKLYGLAPRKGAIALGADADIAVWNAERETTITAAMLHDNAGYTPYEGRTIQGWPEVVVSRGRVVIENDALHVERGSGAYLRRSAPDLPRRSPAPGTDRPHGRVLKALIGLGEDKA</sequence>
<dbReference type="NCBIfam" id="NF009941">
    <property type="entry name" value="PRK13404.1"/>
    <property type="match status" value="1"/>
</dbReference>
<dbReference type="GO" id="GO:0016812">
    <property type="term" value="F:hydrolase activity, acting on carbon-nitrogen (but not peptide) bonds, in cyclic amides"/>
    <property type="evidence" value="ECO:0007669"/>
    <property type="project" value="TreeGrafter"/>
</dbReference>
<feature type="region of interest" description="Disordered" evidence="6">
    <location>
        <begin position="469"/>
        <end position="489"/>
    </location>
</feature>
<comment type="PTM">
    <text evidence="5">Carbamylation allows a single lysine to coordinate two divalent metal cations.</text>
</comment>
<dbReference type="InterPro" id="IPR011059">
    <property type="entry name" value="Metal-dep_hydrolase_composite"/>
</dbReference>
<comment type="cofactor">
    <cofactor evidence="1">
        <name>Zn(2+)</name>
        <dbReference type="ChEBI" id="CHEBI:29105"/>
    </cofactor>
</comment>
<dbReference type="InterPro" id="IPR050378">
    <property type="entry name" value="Metallo-dep_Hydrolases_sf"/>
</dbReference>
<dbReference type="InterPro" id="IPR006680">
    <property type="entry name" value="Amidohydro-rel"/>
</dbReference>
<dbReference type="RefSeq" id="WP_339093107.1">
    <property type="nucleotide sequence ID" value="NZ_LR743508.1"/>
</dbReference>
<proteinExistence type="inferred from homology"/>
<protein>
    <submittedName>
        <fullName evidence="8">D-hydantoinase</fullName>
        <ecNumber evidence="8">3.5.2.-</ecNumber>
    </submittedName>
</protein>
<feature type="modified residue" description="N6-carboxylysine" evidence="5">
    <location>
        <position position="163"/>
    </location>
</feature>
<dbReference type="SUPFAM" id="SSF51556">
    <property type="entry name" value="Metallo-dependent hydrolases"/>
    <property type="match status" value="1"/>
</dbReference>
<reference evidence="8" key="1">
    <citation type="submission" date="2019-12" db="EMBL/GenBank/DDBJ databases">
        <authorList>
            <person name="Cremers G."/>
        </authorList>
    </citation>
    <scope>NUCLEOTIDE SEQUENCE</scope>
    <source>
        <strain evidence="8">Vvax</strain>
    </source>
</reference>
<gene>
    <name evidence="8" type="ORF">VVAX_05433</name>
</gene>
<keyword evidence="4 8" id="KW-0378">Hydrolase</keyword>
<evidence type="ECO:0000256" key="1">
    <source>
        <dbReference type="ARBA" id="ARBA00001947"/>
    </source>
</evidence>
<dbReference type="Gene3D" id="3.20.20.140">
    <property type="entry name" value="Metal-dependent hydrolases"/>
    <property type="match status" value="1"/>
</dbReference>
<comment type="similarity">
    <text evidence="2">Belongs to the metallo-dependent hydrolases superfamily. Hydantoinase/dihydropyrimidinase family.</text>
</comment>
<evidence type="ECO:0000313" key="8">
    <source>
        <dbReference type="EMBL" id="CAA2109162.1"/>
    </source>
</evidence>
<accession>A0A679JIZ1</accession>
<dbReference type="GO" id="GO:0005829">
    <property type="term" value="C:cytosol"/>
    <property type="evidence" value="ECO:0007669"/>
    <property type="project" value="TreeGrafter"/>
</dbReference>
<organism evidence="8">
    <name type="scientific">Variovorax paradoxus</name>
    <dbReference type="NCBI Taxonomy" id="34073"/>
    <lineage>
        <taxon>Bacteria</taxon>
        <taxon>Pseudomonadati</taxon>
        <taxon>Pseudomonadota</taxon>
        <taxon>Betaproteobacteria</taxon>
        <taxon>Burkholderiales</taxon>
        <taxon>Comamonadaceae</taxon>
        <taxon>Variovorax</taxon>
    </lineage>
</organism>
<keyword evidence="3" id="KW-0479">Metal-binding</keyword>
<evidence type="ECO:0000256" key="5">
    <source>
        <dbReference type="PIRSR" id="PIRSR611778-50"/>
    </source>
</evidence>
<dbReference type="AlphaFoldDB" id="A0A679JIZ1"/>
<dbReference type="Pfam" id="PF01979">
    <property type="entry name" value="Amidohydro_1"/>
    <property type="match status" value="1"/>
</dbReference>
<dbReference type="InterPro" id="IPR011778">
    <property type="entry name" value="Hydantoinase/dihydroPyrase"/>
</dbReference>
<name>A0A679JIZ1_VARPD</name>
<dbReference type="Gene3D" id="2.30.40.10">
    <property type="entry name" value="Urease, subunit C, domain 1"/>
    <property type="match status" value="1"/>
</dbReference>
<evidence type="ECO:0000256" key="3">
    <source>
        <dbReference type="ARBA" id="ARBA00022723"/>
    </source>
</evidence>
<evidence type="ECO:0000256" key="2">
    <source>
        <dbReference type="ARBA" id="ARBA00008829"/>
    </source>
</evidence>
<dbReference type="EMBL" id="LR743508">
    <property type="protein sequence ID" value="CAA2109162.1"/>
    <property type="molecule type" value="Genomic_DNA"/>
</dbReference>
<dbReference type="EC" id="3.5.2.-" evidence="8"/>
<feature type="domain" description="Amidohydrolase-related" evidence="7">
    <location>
        <begin position="61"/>
        <end position="452"/>
    </location>
</feature>
<dbReference type="FunFam" id="3.20.20.140:FF:000174">
    <property type="entry name" value="Dihydropyrimidinase-related protein 2"/>
    <property type="match status" value="1"/>
</dbReference>
<dbReference type="CDD" id="cd01314">
    <property type="entry name" value="D-HYD"/>
    <property type="match status" value="1"/>
</dbReference>